<dbReference type="Gene3D" id="3.40.50.1820">
    <property type="entry name" value="alpha/beta hydrolase"/>
    <property type="match status" value="1"/>
</dbReference>
<dbReference type="PANTHER" id="PTHR11487">
    <property type="entry name" value="THIOESTERASE"/>
    <property type="match status" value="1"/>
</dbReference>
<feature type="domain" description="Thioesterase" evidence="2">
    <location>
        <begin position="3"/>
        <end position="214"/>
    </location>
</feature>
<organism evidence="3 4">
    <name type="scientific">Streptomyces lunalinharesii</name>
    <dbReference type="NCBI Taxonomy" id="333384"/>
    <lineage>
        <taxon>Bacteria</taxon>
        <taxon>Bacillati</taxon>
        <taxon>Actinomycetota</taxon>
        <taxon>Actinomycetes</taxon>
        <taxon>Kitasatosporales</taxon>
        <taxon>Streptomycetaceae</taxon>
        <taxon>Streptomyces</taxon>
    </lineage>
</organism>
<keyword evidence="4" id="KW-1185">Reference proteome</keyword>
<gene>
    <name evidence="3" type="ORF">GCM10009864_74100</name>
</gene>
<dbReference type="EMBL" id="BAAARK010000048">
    <property type="protein sequence ID" value="GAA2689326.1"/>
    <property type="molecule type" value="Genomic_DNA"/>
</dbReference>
<evidence type="ECO:0000313" key="4">
    <source>
        <dbReference type="Proteomes" id="UP001500994"/>
    </source>
</evidence>
<dbReference type="Pfam" id="PF00975">
    <property type="entry name" value="Thioesterase"/>
    <property type="match status" value="1"/>
</dbReference>
<accession>A0ABN3T0X0</accession>
<reference evidence="3 4" key="1">
    <citation type="journal article" date="2019" name="Int. J. Syst. Evol. Microbiol.">
        <title>The Global Catalogue of Microorganisms (GCM) 10K type strain sequencing project: providing services to taxonomists for standard genome sequencing and annotation.</title>
        <authorList>
            <consortium name="The Broad Institute Genomics Platform"/>
            <consortium name="The Broad Institute Genome Sequencing Center for Infectious Disease"/>
            <person name="Wu L."/>
            <person name="Ma J."/>
        </authorList>
    </citation>
    <scope>NUCLEOTIDE SEQUENCE [LARGE SCALE GENOMIC DNA]</scope>
    <source>
        <strain evidence="3 4">JCM 16374</strain>
    </source>
</reference>
<comment type="caution">
    <text evidence="3">The sequence shown here is derived from an EMBL/GenBank/DDBJ whole genome shotgun (WGS) entry which is preliminary data.</text>
</comment>
<keyword evidence="3" id="KW-0378">Hydrolase</keyword>
<sequence>MTKLICLPYAGAGAGVYRPWRRLSSPRLEAVPIQLPGREEEYGAPFYATVAEAAEDIAGRLRAAVGAEPYSIFGHSFGSILAYETTHHLIEHGGPLPEQIVVSGSVSPRHRDRHLIAADDDEQAVADLRDVVGRDIESLNHPELRALLLPALRADVQLLNDYEPVERAPLPLPLTAIRGEADAMVPVPQWRDWSAFTSAAFRELEMPGGHMYLADDWALAWKTIEELL</sequence>
<dbReference type="RefSeq" id="WP_344583964.1">
    <property type="nucleotide sequence ID" value="NZ_BAAARK010000048.1"/>
</dbReference>
<dbReference type="GO" id="GO:0016787">
    <property type="term" value="F:hydrolase activity"/>
    <property type="evidence" value="ECO:0007669"/>
    <property type="project" value="UniProtKB-KW"/>
</dbReference>
<protein>
    <submittedName>
        <fullName evidence="3">Alpha/beta fold hydrolase</fullName>
    </submittedName>
</protein>
<evidence type="ECO:0000256" key="1">
    <source>
        <dbReference type="ARBA" id="ARBA00007169"/>
    </source>
</evidence>
<evidence type="ECO:0000313" key="3">
    <source>
        <dbReference type="EMBL" id="GAA2689326.1"/>
    </source>
</evidence>
<proteinExistence type="inferred from homology"/>
<name>A0ABN3T0X0_9ACTN</name>
<dbReference type="PANTHER" id="PTHR11487:SF0">
    <property type="entry name" value="S-ACYL FATTY ACID SYNTHASE THIOESTERASE, MEDIUM CHAIN"/>
    <property type="match status" value="1"/>
</dbReference>
<dbReference type="Proteomes" id="UP001500994">
    <property type="component" value="Unassembled WGS sequence"/>
</dbReference>
<dbReference type="InterPro" id="IPR029058">
    <property type="entry name" value="AB_hydrolase_fold"/>
</dbReference>
<comment type="similarity">
    <text evidence="1">Belongs to the thioesterase family.</text>
</comment>
<dbReference type="InterPro" id="IPR001031">
    <property type="entry name" value="Thioesterase"/>
</dbReference>
<dbReference type="InterPro" id="IPR012223">
    <property type="entry name" value="TEII"/>
</dbReference>
<dbReference type="SUPFAM" id="SSF53474">
    <property type="entry name" value="alpha/beta-Hydrolases"/>
    <property type="match status" value="1"/>
</dbReference>
<evidence type="ECO:0000259" key="2">
    <source>
        <dbReference type="Pfam" id="PF00975"/>
    </source>
</evidence>